<evidence type="ECO:0000256" key="1">
    <source>
        <dbReference type="SAM" id="Coils"/>
    </source>
</evidence>
<dbReference type="AlphaFoldDB" id="I7M1H8"/>
<dbReference type="Proteomes" id="UP000009168">
    <property type="component" value="Unassembled WGS sequence"/>
</dbReference>
<dbReference type="GeneID" id="7825893"/>
<dbReference type="RefSeq" id="XP_001016617.1">
    <property type="nucleotide sequence ID" value="XM_001016617.3"/>
</dbReference>
<protein>
    <submittedName>
        <fullName evidence="2">EuAP1 APETALA-like MADS-box protein, putative</fullName>
    </submittedName>
</protein>
<dbReference type="InParanoid" id="I7M1H8"/>
<evidence type="ECO:0000313" key="2">
    <source>
        <dbReference type="EMBL" id="EAR96372.1"/>
    </source>
</evidence>
<dbReference type="HOGENOM" id="CLU_2066185_0_0_1"/>
<proteinExistence type="predicted"/>
<dbReference type="KEGG" id="tet:TTHERM_00189410"/>
<gene>
    <name evidence="2" type="ORF">TTHERM_00189410</name>
</gene>
<organism evidence="2 3">
    <name type="scientific">Tetrahymena thermophila (strain SB210)</name>
    <dbReference type="NCBI Taxonomy" id="312017"/>
    <lineage>
        <taxon>Eukaryota</taxon>
        <taxon>Sar</taxon>
        <taxon>Alveolata</taxon>
        <taxon>Ciliophora</taxon>
        <taxon>Intramacronucleata</taxon>
        <taxon>Oligohymenophorea</taxon>
        <taxon>Hymenostomatida</taxon>
        <taxon>Tetrahymenina</taxon>
        <taxon>Tetrahymenidae</taxon>
        <taxon>Tetrahymena</taxon>
    </lineage>
</organism>
<keyword evidence="3" id="KW-1185">Reference proteome</keyword>
<name>I7M1H8_TETTS</name>
<evidence type="ECO:0000313" key="3">
    <source>
        <dbReference type="Proteomes" id="UP000009168"/>
    </source>
</evidence>
<keyword evidence="1" id="KW-0175">Coiled coil</keyword>
<accession>I7M1H8</accession>
<feature type="coiled-coil region" evidence="1">
    <location>
        <begin position="44"/>
        <end position="87"/>
    </location>
</feature>
<reference evidence="3" key="1">
    <citation type="journal article" date="2006" name="PLoS Biol.">
        <title>Macronuclear genome sequence of the ciliate Tetrahymena thermophila, a model eukaryote.</title>
        <authorList>
            <person name="Eisen J.A."/>
            <person name="Coyne R.S."/>
            <person name="Wu M."/>
            <person name="Wu D."/>
            <person name="Thiagarajan M."/>
            <person name="Wortman J.R."/>
            <person name="Badger J.H."/>
            <person name="Ren Q."/>
            <person name="Amedeo P."/>
            <person name="Jones K.M."/>
            <person name="Tallon L.J."/>
            <person name="Delcher A.L."/>
            <person name="Salzberg S.L."/>
            <person name="Silva J.C."/>
            <person name="Haas B.J."/>
            <person name="Majoros W.H."/>
            <person name="Farzad M."/>
            <person name="Carlton J.M."/>
            <person name="Smith R.K. Jr."/>
            <person name="Garg J."/>
            <person name="Pearlman R.E."/>
            <person name="Karrer K.M."/>
            <person name="Sun L."/>
            <person name="Manning G."/>
            <person name="Elde N.C."/>
            <person name="Turkewitz A.P."/>
            <person name="Asai D.J."/>
            <person name="Wilkes D.E."/>
            <person name="Wang Y."/>
            <person name="Cai H."/>
            <person name="Collins K."/>
            <person name="Stewart B.A."/>
            <person name="Lee S.R."/>
            <person name="Wilamowska K."/>
            <person name="Weinberg Z."/>
            <person name="Ruzzo W.L."/>
            <person name="Wloga D."/>
            <person name="Gaertig J."/>
            <person name="Frankel J."/>
            <person name="Tsao C.-C."/>
            <person name="Gorovsky M.A."/>
            <person name="Keeling P.J."/>
            <person name="Waller R.F."/>
            <person name="Patron N.J."/>
            <person name="Cherry J.M."/>
            <person name="Stover N.A."/>
            <person name="Krieger C.J."/>
            <person name="del Toro C."/>
            <person name="Ryder H.F."/>
            <person name="Williamson S.C."/>
            <person name="Barbeau R.A."/>
            <person name="Hamilton E.P."/>
            <person name="Orias E."/>
        </authorList>
    </citation>
    <scope>NUCLEOTIDE SEQUENCE [LARGE SCALE GENOMIC DNA]</scope>
    <source>
        <strain evidence="3">SB210</strain>
    </source>
</reference>
<dbReference type="EMBL" id="GG662693">
    <property type="protein sequence ID" value="EAR96372.1"/>
    <property type="molecule type" value="Genomic_DNA"/>
</dbReference>
<sequence length="119" mass="13585">MGLKNKLYLKNRNSQNLQFLGSAEKLNSISIRTESSKGDLNTQSDDIKGLLKQINDKLSNLEKLDNLEELVKKLEEQKGVLNKENNINKEAETTQTQRNLVNERLNQTQICCCNSCNIF</sequence>